<protein>
    <submittedName>
        <fullName evidence="2">Uncharacterized protein</fullName>
    </submittedName>
</protein>
<dbReference type="AlphaFoldDB" id="A0A3D9XK43"/>
<gene>
    <name evidence="2" type="ORF">BDD41_2700</name>
</gene>
<accession>A0A3D9XK43</accession>
<proteinExistence type="predicted"/>
<comment type="caution">
    <text evidence="2">The sequence shown here is derived from an EMBL/GenBank/DDBJ whole genome shotgun (WGS) entry which is preliminary data.</text>
</comment>
<keyword evidence="1" id="KW-1133">Transmembrane helix</keyword>
<organism evidence="2 3">
    <name type="scientific">Paracoccus versutus</name>
    <name type="common">Thiobacillus versutus</name>
    <dbReference type="NCBI Taxonomy" id="34007"/>
    <lineage>
        <taxon>Bacteria</taxon>
        <taxon>Pseudomonadati</taxon>
        <taxon>Pseudomonadota</taxon>
        <taxon>Alphaproteobacteria</taxon>
        <taxon>Rhodobacterales</taxon>
        <taxon>Paracoccaceae</taxon>
        <taxon>Paracoccus</taxon>
    </lineage>
</organism>
<feature type="transmembrane region" description="Helical" evidence="1">
    <location>
        <begin position="6"/>
        <end position="28"/>
    </location>
</feature>
<evidence type="ECO:0000313" key="2">
    <source>
        <dbReference type="EMBL" id="REF69981.1"/>
    </source>
</evidence>
<evidence type="ECO:0000256" key="1">
    <source>
        <dbReference type="SAM" id="Phobius"/>
    </source>
</evidence>
<reference evidence="2 3" key="1">
    <citation type="submission" date="2018-08" db="EMBL/GenBank/DDBJ databases">
        <title>Genomic Encyclopedia of Archaeal and Bacterial Type Strains, Phase II (KMG-II): from individual species to whole genera.</title>
        <authorList>
            <person name="Goeker M."/>
        </authorList>
    </citation>
    <scope>NUCLEOTIDE SEQUENCE [LARGE SCALE GENOMIC DNA]</scope>
    <source>
        <strain evidence="2 3">DSM 17099</strain>
    </source>
</reference>
<keyword evidence="1" id="KW-0472">Membrane</keyword>
<feature type="transmembrane region" description="Helical" evidence="1">
    <location>
        <begin position="159"/>
        <end position="183"/>
    </location>
</feature>
<dbReference type="Proteomes" id="UP000256941">
    <property type="component" value="Unassembled WGS sequence"/>
</dbReference>
<sequence>MSFRSHVVAAIAGAFIGYPITAGLELVVKHLGQLYHAPAALVWQADDRPGEANCSNLEYCGGGVYFLLENSGSDLLQDVSLNFRKPVANIYRDPIVTIAWEKNGSFFQVPNIPAHHVFGILVTGVKKADIAGVWANGSLVPAGTVQLFGQKRGPVKNGLIVFFGVISIMSIFAGAAAMVVAWITHKEIELLK</sequence>
<dbReference type="EMBL" id="QTUJ01000002">
    <property type="protein sequence ID" value="REF69981.1"/>
    <property type="molecule type" value="Genomic_DNA"/>
</dbReference>
<evidence type="ECO:0000313" key="3">
    <source>
        <dbReference type="Proteomes" id="UP000256941"/>
    </source>
</evidence>
<name>A0A3D9XK43_PARVE</name>
<keyword evidence="1" id="KW-0812">Transmembrane</keyword>